<accession>A0A0C3JDH0</accession>
<dbReference type="EMBL" id="KN832062">
    <property type="protein sequence ID" value="KIN95711.1"/>
    <property type="molecule type" value="Genomic_DNA"/>
</dbReference>
<reference evidence="2" key="2">
    <citation type="submission" date="2015-01" db="EMBL/GenBank/DDBJ databases">
        <title>Evolutionary Origins and Diversification of the Mycorrhizal Mutualists.</title>
        <authorList>
            <consortium name="DOE Joint Genome Institute"/>
            <consortium name="Mycorrhizal Genomics Consortium"/>
            <person name="Kohler A."/>
            <person name="Kuo A."/>
            <person name="Nagy L.G."/>
            <person name="Floudas D."/>
            <person name="Copeland A."/>
            <person name="Barry K.W."/>
            <person name="Cichocki N."/>
            <person name="Veneault-Fourrey C."/>
            <person name="LaButti K."/>
            <person name="Lindquist E.A."/>
            <person name="Lipzen A."/>
            <person name="Lundell T."/>
            <person name="Morin E."/>
            <person name="Murat C."/>
            <person name="Riley R."/>
            <person name="Ohm R."/>
            <person name="Sun H."/>
            <person name="Tunlid A."/>
            <person name="Henrissat B."/>
            <person name="Grigoriev I.V."/>
            <person name="Hibbett D.S."/>
            <person name="Martin F."/>
        </authorList>
    </citation>
    <scope>NUCLEOTIDE SEQUENCE [LARGE SCALE GENOMIC DNA]</scope>
    <source>
        <strain evidence="2">Marx 270</strain>
    </source>
</reference>
<protein>
    <submittedName>
        <fullName evidence="1">Uncharacterized protein</fullName>
    </submittedName>
</protein>
<organism evidence="1 2">
    <name type="scientific">Pisolithus tinctorius Marx 270</name>
    <dbReference type="NCBI Taxonomy" id="870435"/>
    <lineage>
        <taxon>Eukaryota</taxon>
        <taxon>Fungi</taxon>
        <taxon>Dikarya</taxon>
        <taxon>Basidiomycota</taxon>
        <taxon>Agaricomycotina</taxon>
        <taxon>Agaricomycetes</taxon>
        <taxon>Agaricomycetidae</taxon>
        <taxon>Boletales</taxon>
        <taxon>Sclerodermatineae</taxon>
        <taxon>Pisolithaceae</taxon>
        <taxon>Pisolithus</taxon>
    </lineage>
</organism>
<evidence type="ECO:0000313" key="2">
    <source>
        <dbReference type="Proteomes" id="UP000054217"/>
    </source>
</evidence>
<evidence type="ECO:0000313" key="1">
    <source>
        <dbReference type="EMBL" id="KIN95711.1"/>
    </source>
</evidence>
<dbReference type="HOGENOM" id="CLU_2172065_0_0_1"/>
<proteinExistence type="predicted"/>
<keyword evidence="2" id="KW-1185">Reference proteome</keyword>
<dbReference type="AlphaFoldDB" id="A0A0C3JDH0"/>
<gene>
    <name evidence="1" type="ORF">M404DRAFT_1007318</name>
</gene>
<sequence length="110" mass="12779">MRDPATKRREIGFEISKTVPRCLYPQNAEYLHNSCAELDEGRIPRKGSRKGPCDQKSERTAVETCEIQSQGQNQGRHPVLAWFLVRVGEVFRRGWGRPQSRRQRGSVRLW</sequence>
<dbReference type="Proteomes" id="UP000054217">
    <property type="component" value="Unassembled WGS sequence"/>
</dbReference>
<name>A0A0C3JDH0_PISTI</name>
<reference evidence="1 2" key="1">
    <citation type="submission" date="2014-04" db="EMBL/GenBank/DDBJ databases">
        <authorList>
            <consortium name="DOE Joint Genome Institute"/>
            <person name="Kuo A."/>
            <person name="Kohler A."/>
            <person name="Costa M.D."/>
            <person name="Nagy L.G."/>
            <person name="Floudas D."/>
            <person name="Copeland A."/>
            <person name="Barry K.W."/>
            <person name="Cichocki N."/>
            <person name="Veneault-Fourrey C."/>
            <person name="LaButti K."/>
            <person name="Lindquist E.A."/>
            <person name="Lipzen A."/>
            <person name="Lundell T."/>
            <person name="Morin E."/>
            <person name="Murat C."/>
            <person name="Sun H."/>
            <person name="Tunlid A."/>
            <person name="Henrissat B."/>
            <person name="Grigoriev I.V."/>
            <person name="Hibbett D.S."/>
            <person name="Martin F."/>
            <person name="Nordberg H.P."/>
            <person name="Cantor M.N."/>
            <person name="Hua S.X."/>
        </authorList>
    </citation>
    <scope>NUCLEOTIDE SEQUENCE [LARGE SCALE GENOMIC DNA]</scope>
    <source>
        <strain evidence="1 2">Marx 270</strain>
    </source>
</reference>
<dbReference type="InParanoid" id="A0A0C3JDH0"/>